<keyword evidence="1" id="KW-0812">Transmembrane</keyword>
<dbReference type="SUPFAM" id="SSF47413">
    <property type="entry name" value="lambda repressor-like DNA-binding domains"/>
    <property type="match status" value="1"/>
</dbReference>
<dbReference type="GO" id="GO:0003677">
    <property type="term" value="F:DNA binding"/>
    <property type="evidence" value="ECO:0007669"/>
    <property type="project" value="InterPro"/>
</dbReference>
<dbReference type="CDD" id="cd00093">
    <property type="entry name" value="HTH_XRE"/>
    <property type="match status" value="1"/>
</dbReference>
<dbReference type="RefSeq" id="WP_130481426.1">
    <property type="nucleotide sequence ID" value="NZ_SGWV01000008.1"/>
</dbReference>
<comment type="caution">
    <text evidence="3">The sequence shown here is derived from an EMBL/GenBank/DDBJ whole genome shotgun (WGS) entry which is preliminary data.</text>
</comment>
<dbReference type="SMART" id="SM00530">
    <property type="entry name" value="HTH_XRE"/>
    <property type="match status" value="1"/>
</dbReference>
<dbReference type="InterPro" id="IPR025698">
    <property type="entry name" value="2TM_dom"/>
</dbReference>
<evidence type="ECO:0000256" key="1">
    <source>
        <dbReference type="SAM" id="Phobius"/>
    </source>
</evidence>
<keyword evidence="4" id="KW-1185">Reference proteome</keyword>
<keyword evidence="1" id="KW-0472">Membrane</keyword>
<keyword evidence="1" id="KW-1133">Transmembrane helix</keyword>
<dbReference type="Gene3D" id="1.10.260.40">
    <property type="entry name" value="lambda repressor-like DNA-binding domains"/>
    <property type="match status" value="1"/>
</dbReference>
<evidence type="ECO:0000259" key="2">
    <source>
        <dbReference type="PROSITE" id="PS50943"/>
    </source>
</evidence>
<feature type="transmembrane region" description="Helical" evidence="1">
    <location>
        <begin position="116"/>
        <end position="136"/>
    </location>
</feature>
<dbReference type="InterPro" id="IPR001387">
    <property type="entry name" value="Cro/C1-type_HTH"/>
</dbReference>
<evidence type="ECO:0000313" key="4">
    <source>
        <dbReference type="Proteomes" id="UP000293433"/>
    </source>
</evidence>
<proteinExistence type="predicted"/>
<gene>
    <name evidence="3" type="ORF">EV685_1569</name>
</gene>
<dbReference type="Pfam" id="PF13239">
    <property type="entry name" value="2TM"/>
    <property type="match status" value="1"/>
</dbReference>
<name>A0A4Q7LRD5_9BURK</name>
<reference evidence="3 4" key="1">
    <citation type="submission" date="2019-02" db="EMBL/GenBank/DDBJ databases">
        <title>Genomic Encyclopedia of Type Strains, Phase IV (KMG-IV): sequencing the most valuable type-strain genomes for metagenomic binning, comparative biology and taxonomic classification.</title>
        <authorList>
            <person name="Goeker M."/>
        </authorList>
    </citation>
    <scope>NUCLEOTIDE SEQUENCE [LARGE SCALE GENOMIC DNA]</scope>
    <source>
        <strain evidence="3 4">DSM 10617</strain>
    </source>
</reference>
<accession>A0A4Q7LRD5</accession>
<organism evidence="3 4">
    <name type="scientific">Sphaerotilus mobilis</name>
    <dbReference type="NCBI Taxonomy" id="47994"/>
    <lineage>
        <taxon>Bacteria</taxon>
        <taxon>Pseudomonadati</taxon>
        <taxon>Pseudomonadota</taxon>
        <taxon>Betaproteobacteria</taxon>
        <taxon>Burkholderiales</taxon>
        <taxon>Sphaerotilaceae</taxon>
        <taxon>Sphaerotilus</taxon>
    </lineage>
</organism>
<evidence type="ECO:0000313" key="3">
    <source>
        <dbReference type="EMBL" id="RZS57011.1"/>
    </source>
</evidence>
<dbReference type="EMBL" id="SGWV01000008">
    <property type="protein sequence ID" value="RZS57011.1"/>
    <property type="molecule type" value="Genomic_DNA"/>
</dbReference>
<dbReference type="AlphaFoldDB" id="A0A4Q7LRD5"/>
<feature type="domain" description="HTH cro/C1-type" evidence="2">
    <location>
        <begin position="5"/>
        <end position="58"/>
    </location>
</feature>
<dbReference type="InterPro" id="IPR010982">
    <property type="entry name" value="Lambda_DNA-bd_dom_sf"/>
</dbReference>
<dbReference type="PROSITE" id="PS50943">
    <property type="entry name" value="HTH_CROC1"/>
    <property type="match status" value="1"/>
</dbReference>
<dbReference type="Pfam" id="PF01381">
    <property type="entry name" value="HTH_3"/>
    <property type="match status" value="1"/>
</dbReference>
<dbReference type="OrthoDB" id="8527856at2"/>
<protein>
    <submittedName>
        <fullName evidence="3">Helix-turn-helix protein</fullName>
    </submittedName>
</protein>
<dbReference type="Proteomes" id="UP000293433">
    <property type="component" value="Unassembled WGS sequence"/>
</dbReference>
<feature type="transmembrane region" description="Helical" evidence="1">
    <location>
        <begin position="93"/>
        <end position="110"/>
    </location>
</feature>
<sequence>MNHSIQKMRLQRGWSQQQLADAAGLSARTIQRIEAGASASTETLKSIAAVFEVDFSTLEPEPAMSATPIDPRQREEADAFAHVRRLRGFYAHAAKYVLVISILVVVNLVTRPQHLWVLWVIGGWGIGLLSHALAVFRPVRWFGPEWERAQVEKRLGRPL</sequence>